<reference evidence="2 3" key="1">
    <citation type="submission" date="2023-02" db="EMBL/GenBank/DDBJ databases">
        <title>Host association and intracellularity evolved multiple times independently in the Rickettsiales.</title>
        <authorList>
            <person name="Castelli M."/>
            <person name="Nardi T."/>
            <person name="Gammuto L."/>
            <person name="Bellinzona G."/>
            <person name="Sabaneyeva E."/>
            <person name="Potekhin A."/>
            <person name="Serra V."/>
            <person name="Petroni G."/>
            <person name="Sassera D."/>
        </authorList>
    </citation>
    <scope>NUCLEOTIDE SEQUENCE [LARGE SCALE GENOMIC DNA]</scope>
    <source>
        <strain evidence="2 3">BOD18</strain>
    </source>
</reference>
<evidence type="ECO:0000313" key="2">
    <source>
        <dbReference type="EMBL" id="MDZ5762077.1"/>
    </source>
</evidence>
<dbReference type="InterPro" id="IPR004323">
    <property type="entry name" value="Ion_tolerance_CutA"/>
</dbReference>
<dbReference type="PANTHER" id="PTHR23419">
    <property type="entry name" value="DIVALENT CATION TOLERANCE CUTA-RELATED"/>
    <property type="match status" value="1"/>
</dbReference>
<dbReference type="PANTHER" id="PTHR23419:SF8">
    <property type="entry name" value="FI09726P"/>
    <property type="match status" value="1"/>
</dbReference>
<sequence length="104" mass="11956">MNAQILYVTVDSELNSERIAREVLESKLAACVNIIRNVQSLYIENGNIKSSVEYILIIKTVVEKKDQIVKKLIELHPYNTPCILSTNSMSCNKKFYDWLMLQCS</sequence>
<comment type="caution">
    <text evidence="2">The sequence shown here is derived from an EMBL/GenBank/DDBJ whole genome shotgun (WGS) entry which is preliminary data.</text>
</comment>
<keyword evidence="3" id="KW-1185">Reference proteome</keyword>
<dbReference type="EMBL" id="JARGYT010000019">
    <property type="protein sequence ID" value="MDZ5762077.1"/>
    <property type="molecule type" value="Genomic_DNA"/>
</dbReference>
<comment type="similarity">
    <text evidence="1">Belongs to the CutA family.</text>
</comment>
<name>A0ABU5L7G7_9RICK</name>
<dbReference type="RefSeq" id="WP_322497565.1">
    <property type="nucleotide sequence ID" value="NZ_JARGYT010000019.1"/>
</dbReference>
<accession>A0ABU5L7G7</accession>
<evidence type="ECO:0000256" key="1">
    <source>
        <dbReference type="ARBA" id="ARBA00010169"/>
    </source>
</evidence>
<dbReference type="InterPro" id="IPR015867">
    <property type="entry name" value="N-reg_PII/ATP_PRibTrfase_C"/>
</dbReference>
<dbReference type="Pfam" id="PF03091">
    <property type="entry name" value="CutA1"/>
    <property type="match status" value="1"/>
</dbReference>
<organism evidence="2 3">
    <name type="scientific">Candidatus Cyrtobacter comes</name>
    <dbReference type="NCBI Taxonomy" id="675776"/>
    <lineage>
        <taxon>Bacteria</taxon>
        <taxon>Pseudomonadati</taxon>
        <taxon>Pseudomonadota</taxon>
        <taxon>Alphaproteobacteria</taxon>
        <taxon>Rickettsiales</taxon>
        <taxon>Candidatus Midichloriaceae</taxon>
        <taxon>Candidatus Cyrtobacter</taxon>
    </lineage>
</organism>
<dbReference type="InterPro" id="IPR011322">
    <property type="entry name" value="N-reg_PII-like_a/b"/>
</dbReference>
<proteinExistence type="inferred from homology"/>
<dbReference type="SUPFAM" id="SSF54913">
    <property type="entry name" value="GlnB-like"/>
    <property type="match status" value="1"/>
</dbReference>
<dbReference type="Gene3D" id="3.30.70.120">
    <property type="match status" value="1"/>
</dbReference>
<gene>
    <name evidence="2" type="ORF">Cyrtocomes_00445</name>
</gene>
<evidence type="ECO:0000313" key="3">
    <source>
        <dbReference type="Proteomes" id="UP001293791"/>
    </source>
</evidence>
<dbReference type="Proteomes" id="UP001293791">
    <property type="component" value="Unassembled WGS sequence"/>
</dbReference>
<protein>
    <submittedName>
        <fullName evidence="2">Divalent-cation tolerance protein CutA</fullName>
    </submittedName>
</protein>